<feature type="compositionally biased region" description="Polar residues" evidence="4">
    <location>
        <begin position="652"/>
        <end position="664"/>
    </location>
</feature>
<dbReference type="SMART" id="SM00386">
    <property type="entry name" value="HAT"/>
    <property type="match status" value="11"/>
</dbReference>
<dbReference type="PANTHER" id="PTHR19980:SF0">
    <property type="entry name" value="CLEAVAGE STIMULATION FACTOR SUBUNIT 3"/>
    <property type="match status" value="1"/>
</dbReference>
<protein>
    <submittedName>
        <fullName evidence="6">Cleavage stimulation factor subunit 3</fullName>
    </submittedName>
</protein>
<dbReference type="InterPro" id="IPR045243">
    <property type="entry name" value="Rna14-like"/>
</dbReference>
<keyword evidence="7" id="KW-1185">Reference proteome</keyword>
<keyword evidence="3" id="KW-0539">Nucleus</keyword>
<feature type="domain" description="Suppressor of forked" evidence="5">
    <location>
        <begin position="50"/>
        <end position="541"/>
    </location>
</feature>
<evidence type="ECO:0000313" key="7">
    <source>
        <dbReference type="Proteomes" id="UP000030680"/>
    </source>
</evidence>
<evidence type="ECO:0000256" key="4">
    <source>
        <dbReference type="SAM" id="MobiDB-lite"/>
    </source>
</evidence>
<accession>M2XVY5</accession>
<evidence type="ECO:0000259" key="5">
    <source>
        <dbReference type="Pfam" id="PF05843"/>
    </source>
</evidence>
<dbReference type="Proteomes" id="UP000030680">
    <property type="component" value="Unassembled WGS sequence"/>
</dbReference>
<dbReference type="OMA" id="PKRQYFK"/>
<feature type="compositionally biased region" description="Polar residues" evidence="4">
    <location>
        <begin position="1"/>
        <end position="15"/>
    </location>
</feature>
<dbReference type="InterPro" id="IPR008847">
    <property type="entry name" value="Suf"/>
</dbReference>
<keyword evidence="2" id="KW-0677">Repeat</keyword>
<dbReference type="Gramene" id="EME27594">
    <property type="protein sequence ID" value="EME27594"/>
    <property type="gene ID" value="Gasu_48880"/>
</dbReference>
<reference evidence="7" key="1">
    <citation type="journal article" date="2013" name="Science">
        <title>Gene transfer from bacteria and archaea facilitated evolution of an extremophilic eukaryote.</title>
        <authorList>
            <person name="Schonknecht G."/>
            <person name="Chen W.H."/>
            <person name="Ternes C.M."/>
            <person name="Barbier G.G."/>
            <person name="Shrestha R.P."/>
            <person name="Stanke M."/>
            <person name="Brautigam A."/>
            <person name="Baker B.J."/>
            <person name="Banfield J.F."/>
            <person name="Garavito R.M."/>
            <person name="Carr K."/>
            <person name="Wilkerson C."/>
            <person name="Rensing S.A."/>
            <person name="Gagneul D."/>
            <person name="Dickenson N.E."/>
            <person name="Oesterhelt C."/>
            <person name="Lercher M.J."/>
            <person name="Weber A.P."/>
        </authorList>
    </citation>
    <scope>NUCLEOTIDE SEQUENCE [LARGE SCALE GENOMIC DNA]</scope>
    <source>
        <strain evidence="7">074W</strain>
    </source>
</reference>
<evidence type="ECO:0000313" key="6">
    <source>
        <dbReference type="EMBL" id="EME27594.1"/>
    </source>
</evidence>
<feature type="compositionally biased region" description="Basic and acidic residues" evidence="4">
    <location>
        <begin position="641"/>
        <end position="651"/>
    </location>
</feature>
<dbReference type="STRING" id="130081.M2XVY5"/>
<gene>
    <name evidence="6" type="ORF">Gasu_48880</name>
</gene>
<dbReference type="KEGG" id="gsl:Gasu_48880"/>
<dbReference type="PANTHER" id="PTHR19980">
    <property type="entry name" value="RNA CLEAVAGE STIMULATION FACTOR"/>
    <property type="match status" value="1"/>
</dbReference>
<organism evidence="6 7">
    <name type="scientific">Galdieria sulphuraria</name>
    <name type="common">Red alga</name>
    <dbReference type="NCBI Taxonomy" id="130081"/>
    <lineage>
        <taxon>Eukaryota</taxon>
        <taxon>Rhodophyta</taxon>
        <taxon>Bangiophyceae</taxon>
        <taxon>Galdieriales</taxon>
        <taxon>Galdieriaceae</taxon>
        <taxon>Galdieria</taxon>
    </lineage>
</organism>
<feature type="compositionally biased region" description="Basic and acidic residues" evidence="4">
    <location>
        <begin position="17"/>
        <end position="32"/>
    </location>
</feature>
<dbReference type="GO" id="GO:0031124">
    <property type="term" value="P:mRNA 3'-end processing"/>
    <property type="evidence" value="ECO:0007669"/>
    <property type="project" value="InterPro"/>
</dbReference>
<feature type="compositionally biased region" description="Polar residues" evidence="4">
    <location>
        <begin position="684"/>
        <end position="695"/>
    </location>
</feature>
<sequence length="713" mass="83888">MENQNEQSEWETNLEQPIKENRELQEADRNEENNDNNVRKPTFQTPKTIEAEQKIHADPWDTDAWVTLFMEAQNQPIEVARSTYKLFLSQFPTAGRYWKLYIEHEWKQGNEEVVEDTFQKALLTCHHIDLWKTYTDYIRSRKSRTEATEAYEFALKHLGLDIQINHLWNDYIVFIQEWEPRNAQEENTKRDQLRSAYQRALQTPMYNLDNFWKEYENFENSLNRTLAKGLLSEYQPLYSAARAEFRARKNRREGLLLNVLACPPSPKMEEQVRLWRKYIEGEKSNPHKLETEELHKRVVAAYEQAIICLYRYPDLWLEIYFYHVQRRDLDTAKEYLYRGIQACPECAMLYFCLADLEESMKNFSIVESLYEELLKLSPSSLVYIQYMQFLRRVKGIDASRKLFLRARKEISDYHLYIAAAELEYYRNKNLDAALNIFELGLKSFPQVLDFALEFIAFLWMLGDETNLQALFERLLLEYPVEDSPVIWDKYCQFAQSFFGLEKRREIEMRRLEAIGGGEKFLLESALSYYSFRDVNGWTSSDLLYIGDSLNSRQSIHTVSSLEPKSTKSTTKRNRTSIDSKRTESNFSSHWGGNSGSLLESLQALMNMFPFASDIIPDVNYVLNLVVCTPDNVQGIPNIQNEKSRGEKRKNTSDWSKGMNPNSLSPPHRMNGMSTEEEEVEENAPTYNVPSDNQRLPTRDIFRVRQAQRQAKST</sequence>
<dbReference type="Pfam" id="PF05843">
    <property type="entry name" value="Suf"/>
    <property type="match status" value="1"/>
</dbReference>
<dbReference type="GO" id="GO:0005634">
    <property type="term" value="C:nucleus"/>
    <property type="evidence" value="ECO:0007669"/>
    <property type="project" value="UniProtKB-SubCell"/>
</dbReference>
<evidence type="ECO:0000256" key="2">
    <source>
        <dbReference type="ARBA" id="ARBA00022737"/>
    </source>
</evidence>
<dbReference type="InterPro" id="IPR003107">
    <property type="entry name" value="HAT"/>
</dbReference>
<dbReference type="Gene3D" id="1.25.40.1040">
    <property type="match status" value="1"/>
</dbReference>
<dbReference type="OrthoDB" id="26282at2759"/>
<name>M2XVY5_GALSU</name>
<feature type="region of interest" description="Disordered" evidence="4">
    <location>
        <begin position="1"/>
        <end position="46"/>
    </location>
</feature>
<dbReference type="GO" id="GO:0003729">
    <property type="term" value="F:mRNA binding"/>
    <property type="evidence" value="ECO:0007669"/>
    <property type="project" value="TreeGrafter"/>
</dbReference>
<evidence type="ECO:0000256" key="3">
    <source>
        <dbReference type="ARBA" id="ARBA00023242"/>
    </source>
</evidence>
<feature type="region of interest" description="Disordered" evidence="4">
    <location>
        <begin position="556"/>
        <end position="590"/>
    </location>
</feature>
<dbReference type="GeneID" id="17086486"/>
<comment type="subcellular location">
    <subcellularLocation>
        <location evidence="1">Nucleus</location>
    </subcellularLocation>
</comment>
<dbReference type="SUPFAM" id="SSF48452">
    <property type="entry name" value="TPR-like"/>
    <property type="match status" value="1"/>
</dbReference>
<dbReference type="eggNOG" id="KOG1914">
    <property type="taxonomic scope" value="Eukaryota"/>
</dbReference>
<proteinExistence type="predicted"/>
<dbReference type="RefSeq" id="XP_005704114.1">
    <property type="nucleotide sequence ID" value="XM_005704057.1"/>
</dbReference>
<dbReference type="AlphaFoldDB" id="M2XVY5"/>
<feature type="region of interest" description="Disordered" evidence="4">
    <location>
        <begin position="632"/>
        <end position="713"/>
    </location>
</feature>
<evidence type="ECO:0000256" key="1">
    <source>
        <dbReference type="ARBA" id="ARBA00004123"/>
    </source>
</evidence>
<dbReference type="InterPro" id="IPR011990">
    <property type="entry name" value="TPR-like_helical_dom_sf"/>
</dbReference>
<dbReference type="EMBL" id="KB454530">
    <property type="protein sequence ID" value="EME27594.1"/>
    <property type="molecule type" value="Genomic_DNA"/>
</dbReference>